<evidence type="ECO:0000313" key="1">
    <source>
        <dbReference type="EMBL" id="QEO17458.1"/>
    </source>
</evidence>
<keyword evidence="2" id="KW-1185">Reference proteome</keyword>
<proteinExistence type="predicted"/>
<reference evidence="1 2" key="1">
    <citation type="submission" date="2019-09" db="EMBL/GenBank/DDBJ databases">
        <title>Genome sequencing of strain KACC 21233.</title>
        <authorList>
            <person name="Heo J."/>
            <person name="Kim S.-J."/>
            <person name="Kim J.-S."/>
            <person name="Hong S.-B."/>
            <person name="Kwon S.-W."/>
        </authorList>
    </citation>
    <scope>NUCLEOTIDE SEQUENCE [LARGE SCALE GENOMIC DNA]</scope>
    <source>
        <strain evidence="1 2">KACC 21233</strain>
    </source>
</reference>
<dbReference type="Proteomes" id="UP000324536">
    <property type="component" value="Chromosome"/>
</dbReference>
<dbReference type="RefSeq" id="WP_149279136.1">
    <property type="nucleotide sequence ID" value="NZ_CP043506.1"/>
</dbReference>
<protein>
    <submittedName>
        <fullName evidence="1">Uncharacterized protein</fullName>
    </submittedName>
</protein>
<dbReference type="EMBL" id="CP043506">
    <property type="protein sequence ID" value="QEO17458.1"/>
    <property type="molecule type" value="Genomic_DNA"/>
</dbReference>
<evidence type="ECO:0000313" key="2">
    <source>
        <dbReference type="Proteomes" id="UP000324536"/>
    </source>
</evidence>
<sequence length="76" mass="8773">MSKKLKEFLIWTIAFGTVGAIIYGGSHMVKNYRNQQWDEFIAEQHCMVVGKQPSTGFFSPAQTIYRCGNSLYYRND</sequence>
<dbReference type="KEGG" id="acek:FLP30_06775"/>
<accession>A0A5C1YPK3</accession>
<dbReference type="AlphaFoldDB" id="A0A5C1YPK3"/>
<name>A0A5C1YPK3_9PROT</name>
<gene>
    <name evidence="1" type="ORF">FLP30_06775</name>
</gene>
<dbReference type="OrthoDB" id="7221470at2"/>
<organism evidence="1 2">
    <name type="scientific">Acetobacter vaccinii</name>
    <dbReference type="NCBI Taxonomy" id="2592655"/>
    <lineage>
        <taxon>Bacteria</taxon>
        <taxon>Pseudomonadati</taxon>
        <taxon>Pseudomonadota</taxon>
        <taxon>Alphaproteobacteria</taxon>
        <taxon>Acetobacterales</taxon>
        <taxon>Acetobacteraceae</taxon>
        <taxon>Acetobacter</taxon>
    </lineage>
</organism>